<dbReference type="Proteomes" id="UP000683360">
    <property type="component" value="Unassembled WGS sequence"/>
</dbReference>
<protein>
    <submittedName>
        <fullName evidence="1">Uncharacterized protein</fullName>
    </submittedName>
</protein>
<sequence length="186" mass="21296">MTNNTFVDMPATIENITFTGCTILSVTEANFLSPFPSLQILQLIRVCLELESALKMLYPFENKKMNEIKFEEVNQGYCDGLVRTPFAVTITAEMMKYLQNICVQKLVMIRNGIVDFKPNSLLLHYHPECFKEIEFSGNRFSIMNGFKLKELITLIVKVSNLSTFHFSGLLGGIPYSRNDLNQYPLF</sequence>
<accession>A0A8S3VM31</accession>
<keyword evidence="2" id="KW-1185">Reference proteome</keyword>
<reference evidence="1" key="1">
    <citation type="submission" date="2021-03" db="EMBL/GenBank/DDBJ databases">
        <authorList>
            <person name="Bekaert M."/>
        </authorList>
    </citation>
    <scope>NUCLEOTIDE SEQUENCE</scope>
</reference>
<proteinExistence type="predicted"/>
<dbReference type="EMBL" id="CAJPWZ010003251">
    <property type="protein sequence ID" value="CAG2254727.1"/>
    <property type="molecule type" value="Genomic_DNA"/>
</dbReference>
<comment type="caution">
    <text evidence="1">The sequence shown here is derived from an EMBL/GenBank/DDBJ whole genome shotgun (WGS) entry which is preliminary data.</text>
</comment>
<dbReference type="AlphaFoldDB" id="A0A8S3VM31"/>
<organism evidence="1 2">
    <name type="scientific">Mytilus edulis</name>
    <name type="common">Blue mussel</name>
    <dbReference type="NCBI Taxonomy" id="6550"/>
    <lineage>
        <taxon>Eukaryota</taxon>
        <taxon>Metazoa</taxon>
        <taxon>Spiralia</taxon>
        <taxon>Lophotrochozoa</taxon>
        <taxon>Mollusca</taxon>
        <taxon>Bivalvia</taxon>
        <taxon>Autobranchia</taxon>
        <taxon>Pteriomorphia</taxon>
        <taxon>Mytilida</taxon>
        <taxon>Mytiloidea</taxon>
        <taxon>Mytilidae</taxon>
        <taxon>Mytilinae</taxon>
        <taxon>Mytilus</taxon>
    </lineage>
</organism>
<evidence type="ECO:0000313" key="2">
    <source>
        <dbReference type="Proteomes" id="UP000683360"/>
    </source>
</evidence>
<evidence type="ECO:0000313" key="1">
    <source>
        <dbReference type="EMBL" id="CAG2254727.1"/>
    </source>
</evidence>
<gene>
    <name evidence="1" type="ORF">MEDL_66208</name>
</gene>
<dbReference type="OrthoDB" id="694479at2759"/>
<name>A0A8S3VM31_MYTED</name>